<evidence type="ECO:0000313" key="2">
    <source>
        <dbReference type="EMBL" id="ERL66620.1"/>
    </source>
</evidence>
<evidence type="ECO:0000256" key="1">
    <source>
        <dbReference type="SAM" id="Coils"/>
    </source>
</evidence>
<organism evidence="2 3">
    <name type="scientific">Schleiferilactobacillus shenzhenensis LY-73</name>
    <dbReference type="NCBI Taxonomy" id="1231336"/>
    <lineage>
        <taxon>Bacteria</taxon>
        <taxon>Bacillati</taxon>
        <taxon>Bacillota</taxon>
        <taxon>Bacilli</taxon>
        <taxon>Lactobacillales</taxon>
        <taxon>Lactobacillaceae</taxon>
        <taxon>Schleiferilactobacillus</taxon>
    </lineage>
</organism>
<keyword evidence="3" id="KW-1185">Reference proteome</keyword>
<dbReference type="OrthoDB" id="2187474at2"/>
<reference evidence="3" key="1">
    <citation type="journal article" date="2013" name="Genome Announc.">
        <title>Whole-Genome Sequencing of Lactobacillus shenzhenensis Strain LY-73T.</title>
        <authorList>
            <person name="Lin Z."/>
            <person name="Liu Z."/>
            <person name="Yang R."/>
            <person name="Zou Y."/>
            <person name="Wan D."/>
            <person name="Chen J."/>
            <person name="Guo M."/>
            <person name="Zhao J."/>
            <person name="Fang C."/>
            <person name="Yang R."/>
            <person name="Liu F."/>
        </authorList>
    </citation>
    <scope>NUCLEOTIDE SEQUENCE [LARGE SCALE GENOMIC DNA]</scope>
    <source>
        <strain evidence="3">LY-73</strain>
    </source>
</reference>
<dbReference type="Proteomes" id="UP000030647">
    <property type="component" value="Unassembled WGS sequence"/>
</dbReference>
<feature type="coiled-coil region" evidence="1">
    <location>
        <begin position="51"/>
        <end position="78"/>
    </location>
</feature>
<sequence>MTDTLFKAKPYTGQQGDTRWRVVDMTTGEILDDAQGYGYKTAPKADAAFGYKQKHKNLKKANRAQKRLRAAISQWEDQHREFAHDLTADIFFASKDGSFSRHEIDQDIEAAFTTYVNQLPATDRPNFSAADYRKYR</sequence>
<proteinExistence type="predicted"/>
<dbReference type="EMBL" id="KI271582">
    <property type="protein sequence ID" value="ERL66620.1"/>
    <property type="molecule type" value="Genomic_DNA"/>
</dbReference>
<protein>
    <submittedName>
        <fullName evidence="2">Uncharacterized protein</fullName>
    </submittedName>
</protein>
<dbReference type="eggNOG" id="ENOG5030AUI">
    <property type="taxonomic scope" value="Bacteria"/>
</dbReference>
<keyword evidence="1" id="KW-0175">Coiled coil</keyword>
<name>U4TT71_9LACO</name>
<dbReference type="AlphaFoldDB" id="U4TT71"/>
<dbReference type="HOGENOM" id="CLU_1872838_0_0_9"/>
<dbReference type="STRING" id="1231336.L248_0299"/>
<gene>
    <name evidence="2" type="ORF">L248_0299</name>
</gene>
<dbReference type="RefSeq" id="WP_022528246.1">
    <property type="nucleotide sequence ID" value="NZ_KI271582.1"/>
</dbReference>
<accession>U4TT71</accession>
<evidence type="ECO:0000313" key="3">
    <source>
        <dbReference type="Proteomes" id="UP000030647"/>
    </source>
</evidence>